<protein>
    <recommendedName>
        <fullName evidence="6">Pseudouridine synthase</fullName>
        <ecNumber evidence="6">5.4.99.-</ecNumber>
    </recommendedName>
</protein>
<comment type="similarity">
    <text evidence="2 6">Belongs to the pseudouridine synthase RluA family.</text>
</comment>
<gene>
    <name evidence="8" type="ORF">FZ041_05530</name>
</gene>
<dbReference type="GO" id="GO:0003723">
    <property type="term" value="F:RNA binding"/>
    <property type="evidence" value="ECO:0007669"/>
    <property type="project" value="UniProtKB-KW"/>
</dbReference>
<dbReference type="CDD" id="cd02869">
    <property type="entry name" value="PseudoU_synth_RluA_like"/>
    <property type="match status" value="1"/>
</dbReference>
<accession>A0A5D6WNS7</accession>
<evidence type="ECO:0000256" key="3">
    <source>
        <dbReference type="ARBA" id="ARBA00023235"/>
    </source>
</evidence>
<dbReference type="Gene3D" id="3.30.2350.10">
    <property type="entry name" value="Pseudouridine synthase"/>
    <property type="match status" value="1"/>
</dbReference>
<dbReference type="GO" id="GO:0009982">
    <property type="term" value="F:pseudouridine synthase activity"/>
    <property type="evidence" value="ECO:0007669"/>
    <property type="project" value="InterPro"/>
</dbReference>
<dbReference type="NCBIfam" id="TIGR00005">
    <property type="entry name" value="rluA_subfam"/>
    <property type="match status" value="1"/>
</dbReference>
<feature type="domain" description="Pseudouridine synthase RsuA/RluA-like" evidence="7">
    <location>
        <begin position="87"/>
        <end position="236"/>
    </location>
</feature>
<keyword evidence="9" id="KW-1185">Reference proteome</keyword>
<name>A0A5D6WNS7_9FIRM</name>
<dbReference type="PROSITE" id="PS01129">
    <property type="entry name" value="PSI_RLU"/>
    <property type="match status" value="1"/>
</dbReference>
<dbReference type="PANTHER" id="PTHR21600:SF35">
    <property type="entry name" value="PSEUDOURIDINE SYNTHASE"/>
    <property type="match status" value="1"/>
</dbReference>
<evidence type="ECO:0000256" key="4">
    <source>
        <dbReference type="PIRSR" id="PIRSR606225-1"/>
    </source>
</evidence>
<dbReference type="EC" id="5.4.99.-" evidence="6"/>
<reference evidence="8 9" key="1">
    <citation type="submission" date="2019-08" db="EMBL/GenBank/DDBJ databases">
        <title>Selenomonas sp. mPRGC5 and Selenomonas sp. mPRGC8 isolated from ruminal fluid of dairy goat (Capra hircus).</title>
        <authorList>
            <person name="Poothong S."/>
            <person name="Nuengjamnong C."/>
            <person name="Tanasupawat S."/>
        </authorList>
    </citation>
    <scope>NUCLEOTIDE SEQUENCE [LARGE SCALE GENOMIC DNA]</scope>
    <source>
        <strain evidence="9">mPRGC8</strain>
    </source>
</reference>
<dbReference type="CDD" id="cd00165">
    <property type="entry name" value="S4"/>
    <property type="match status" value="1"/>
</dbReference>
<evidence type="ECO:0000313" key="9">
    <source>
        <dbReference type="Proteomes" id="UP000322783"/>
    </source>
</evidence>
<dbReference type="Proteomes" id="UP000322783">
    <property type="component" value="Unassembled WGS sequence"/>
</dbReference>
<dbReference type="InterPro" id="IPR006224">
    <property type="entry name" value="PsdUridine_synth_RluA-like_CS"/>
</dbReference>
<proteinExistence type="inferred from homology"/>
<dbReference type="PANTHER" id="PTHR21600">
    <property type="entry name" value="MITOCHONDRIAL RNA PSEUDOURIDINE SYNTHASE"/>
    <property type="match status" value="1"/>
</dbReference>
<organism evidence="8 9">
    <name type="scientific">Selenomonas caprae</name>
    <dbReference type="NCBI Taxonomy" id="2606905"/>
    <lineage>
        <taxon>Bacteria</taxon>
        <taxon>Bacillati</taxon>
        <taxon>Bacillota</taxon>
        <taxon>Negativicutes</taxon>
        <taxon>Selenomonadales</taxon>
        <taxon>Selenomonadaceae</taxon>
        <taxon>Selenomonas</taxon>
    </lineage>
</organism>
<dbReference type="InterPro" id="IPR006225">
    <property type="entry name" value="PsdUridine_synth_RluC/D"/>
</dbReference>
<dbReference type="InterPro" id="IPR050188">
    <property type="entry name" value="RluA_PseudoU_synthase"/>
</dbReference>
<dbReference type="AlphaFoldDB" id="A0A5D6WNS7"/>
<dbReference type="FunFam" id="3.30.2350.10:FF:000005">
    <property type="entry name" value="Pseudouridine synthase"/>
    <property type="match status" value="1"/>
</dbReference>
<comment type="function">
    <text evidence="6">Responsible for synthesis of pseudouridine from uracil.</text>
</comment>
<feature type="active site" evidence="4">
    <location>
        <position position="133"/>
    </location>
</feature>
<dbReference type="RefSeq" id="WP_149188845.1">
    <property type="nucleotide sequence ID" value="NZ_VTOZ01000008.1"/>
</dbReference>
<evidence type="ECO:0000256" key="1">
    <source>
        <dbReference type="ARBA" id="ARBA00000073"/>
    </source>
</evidence>
<dbReference type="GO" id="GO:0000455">
    <property type="term" value="P:enzyme-directed rRNA pseudouridine synthesis"/>
    <property type="evidence" value="ECO:0007669"/>
    <property type="project" value="TreeGrafter"/>
</dbReference>
<evidence type="ECO:0000256" key="5">
    <source>
        <dbReference type="PROSITE-ProRule" id="PRU00182"/>
    </source>
</evidence>
<evidence type="ECO:0000256" key="6">
    <source>
        <dbReference type="RuleBase" id="RU362028"/>
    </source>
</evidence>
<dbReference type="InterPro" id="IPR020103">
    <property type="entry name" value="PsdUridine_synth_cat_dom_sf"/>
</dbReference>
<dbReference type="PROSITE" id="PS50889">
    <property type="entry name" value="S4"/>
    <property type="match status" value="1"/>
</dbReference>
<dbReference type="Pfam" id="PF00849">
    <property type="entry name" value="PseudoU_synth_2"/>
    <property type="match status" value="1"/>
</dbReference>
<dbReference type="GO" id="GO:0140098">
    <property type="term" value="F:catalytic activity, acting on RNA"/>
    <property type="evidence" value="ECO:0007669"/>
    <property type="project" value="UniProtKB-ARBA"/>
</dbReference>
<comment type="catalytic activity">
    <reaction evidence="1 6">
        <text>a uridine in RNA = a pseudouridine in RNA</text>
        <dbReference type="Rhea" id="RHEA:48348"/>
        <dbReference type="Rhea" id="RHEA-COMP:12068"/>
        <dbReference type="Rhea" id="RHEA-COMP:12069"/>
        <dbReference type="ChEBI" id="CHEBI:65314"/>
        <dbReference type="ChEBI" id="CHEBI:65315"/>
    </reaction>
</comment>
<evidence type="ECO:0000256" key="2">
    <source>
        <dbReference type="ARBA" id="ARBA00010876"/>
    </source>
</evidence>
<dbReference type="SUPFAM" id="SSF55120">
    <property type="entry name" value="Pseudouridine synthase"/>
    <property type="match status" value="1"/>
</dbReference>
<dbReference type="InterPro" id="IPR006145">
    <property type="entry name" value="PsdUridine_synth_RsuA/RluA"/>
</dbReference>
<dbReference type="EMBL" id="VTOZ01000008">
    <property type="protein sequence ID" value="TYZ29470.1"/>
    <property type="molecule type" value="Genomic_DNA"/>
</dbReference>
<keyword evidence="3 6" id="KW-0413">Isomerase</keyword>
<evidence type="ECO:0000313" key="8">
    <source>
        <dbReference type="EMBL" id="TYZ29470.1"/>
    </source>
</evidence>
<evidence type="ECO:0000259" key="7">
    <source>
        <dbReference type="Pfam" id="PF00849"/>
    </source>
</evidence>
<sequence>MPRIEVALPEALASMPARAFLAQNQGISNTIWKRIKHSGTFRVNGELVNAARTELKTGDIVTYDILRPSNITAEDLPLDIRYEDDWLLVINKPAGQLVHPTTQEAHGTLANAVLFHYEQQGEAHAYHPVHRLDRETSGLVLIAKQPQIQYKLSPKGVKTFHREYLALIPGELTPPAGTVDASIARALPSIILRKVAPDGQSARTHYETIRTNHELSLVHLTLETGRTHQIRVHMAHLGHPLLGDDLYGGTRERIDRQALHACRLSFTHPMTGQAISLEAPLPADMQRIVSTL</sequence>
<keyword evidence="5" id="KW-0694">RNA-binding</keyword>
<comment type="caution">
    <text evidence="8">The sequence shown here is derived from an EMBL/GenBank/DDBJ whole genome shotgun (WGS) entry which is preliminary data.</text>
</comment>